<keyword evidence="9" id="KW-0378">Hydrolase</keyword>
<evidence type="ECO:0000256" key="7">
    <source>
        <dbReference type="ARBA" id="ARBA00022670"/>
    </source>
</evidence>
<dbReference type="InterPro" id="IPR027268">
    <property type="entry name" value="Peptidase_M4/M1_CTD_sf"/>
</dbReference>
<dbReference type="InterPro" id="IPR042097">
    <property type="entry name" value="Aminopeptidase_N-like_N_sf"/>
</dbReference>
<keyword evidence="17" id="KW-1185">Reference proteome</keyword>
<dbReference type="PANTHER" id="PTHR11533">
    <property type="entry name" value="PROTEASE M1 ZINC METALLOPROTEASE"/>
    <property type="match status" value="1"/>
</dbReference>
<evidence type="ECO:0000256" key="11">
    <source>
        <dbReference type="ARBA" id="ARBA00023049"/>
    </source>
</evidence>
<dbReference type="NCBIfam" id="TIGR02412">
    <property type="entry name" value="pepN_strep_liv"/>
    <property type="match status" value="1"/>
</dbReference>
<comment type="catalytic activity">
    <reaction evidence="1">
        <text>Release of an N-terminal amino acid, Xaa-|-Yaa- from a peptide, amide or arylamide. Xaa is preferably Ala, but may be most amino acids including Pro (slow action). When a terminal hydrophobic residue is followed by a prolyl residue, the two may be released as an intact Xaa-Pro dipeptide.</text>
        <dbReference type="EC" id="3.4.11.2"/>
    </reaction>
</comment>
<evidence type="ECO:0000256" key="5">
    <source>
        <dbReference type="ARBA" id="ARBA00015611"/>
    </source>
</evidence>
<keyword evidence="10" id="KW-0862">Zinc</keyword>
<evidence type="ECO:0000256" key="1">
    <source>
        <dbReference type="ARBA" id="ARBA00000098"/>
    </source>
</evidence>
<dbReference type="Pfam" id="PF11838">
    <property type="entry name" value="ERAP1_C"/>
    <property type="match status" value="1"/>
</dbReference>
<evidence type="ECO:0000256" key="10">
    <source>
        <dbReference type="ARBA" id="ARBA00022833"/>
    </source>
</evidence>
<evidence type="ECO:0000259" key="15">
    <source>
        <dbReference type="Pfam" id="PF11838"/>
    </source>
</evidence>
<protein>
    <recommendedName>
        <fullName evidence="5">Aminopeptidase N</fullName>
        <ecNumber evidence="4">3.4.11.2</ecNumber>
    </recommendedName>
    <alternativeName>
        <fullName evidence="12">Alanine aminopeptidase</fullName>
    </alternativeName>
    <alternativeName>
        <fullName evidence="13">Lysyl aminopeptidase</fullName>
    </alternativeName>
</protein>
<keyword evidence="6 16" id="KW-0031">Aminopeptidase</keyword>
<proteinExistence type="inferred from homology"/>
<dbReference type="InterPro" id="IPR012778">
    <property type="entry name" value="Pept_M1_aminopeptidase"/>
</dbReference>
<dbReference type="InterPro" id="IPR024571">
    <property type="entry name" value="ERAP1-like_C_dom"/>
</dbReference>
<dbReference type="GO" id="GO:0004177">
    <property type="term" value="F:aminopeptidase activity"/>
    <property type="evidence" value="ECO:0007669"/>
    <property type="project" value="UniProtKB-KW"/>
</dbReference>
<keyword evidence="11" id="KW-0482">Metalloprotease</keyword>
<dbReference type="InterPro" id="IPR014782">
    <property type="entry name" value="Peptidase_M1_dom"/>
</dbReference>
<dbReference type="PRINTS" id="PR00756">
    <property type="entry name" value="ALADIPTASE"/>
</dbReference>
<organism evidence="16 17">
    <name type="scientific">Arsenicicoccus piscis</name>
    <dbReference type="NCBI Taxonomy" id="673954"/>
    <lineage>
        <taxon>Bacteria</taxon>
        <taxon>Bacillati</taxon>
        <taxon>Actinomycetota</taxon>
        <taxon>Actinomycetes</taxon>
        <taxon>Micrococcales</taxon>
        <taxon>Intrasporangiaceae</taxon>
        <taxon>Arsenicicoccus</taxon>
    </lineage>
</organism>
<dbReference type="EC" id="3.4.11.2" evidence="4"/>
<dbReference type="Proteomes" id="UP001157109">
    <property type="component" value="Unassembled WGS sequence"/>
</dbReference>
<dbReference type="Pfam" id="PF01433">
    <property type="entry name" value="Peptidase_M1"/>
    <property type="match status" value="1"/>
</dbReference>
<evidence type="ECO:0000256" key="8">
    <source>
        <dbReference type="ARBA" id="ARBA00022723"/>
    </source>
</evidence>
<dbReference type="Gene3D" id="1.10.390.10">
    <property type="entry name" value="Neutral Protease Domain 2"/>
    <property type="match status" value="1"/>
</dbReference>
<gene>
    <name evidence="16" type="ORF">GCM10025862_02800</name>
</gene>
<evidence type="ECO:0000256" key="12">
    <source>
        <dbReference type="ARBA" id="ARBA00029811"/>
    </source>
</evidence>
<dbReference type="Gene3D" id="2.60.40.1730">
    <property type="entry name" value="tricorn interacting facor f3 domain"/>
    <property type="match status" value="1"/>
</dbReference>
<dbReference type="PANTHER" id="PTHR11533:SF174">
    <property type="entry name" value="PUROMYCIN-SENSITIVE AMINOPEPTIDASE-RELATED"/>
    <property type="match status" value="1"/>
</dbReference>
<evidence type="ECO:0000259" key="14">
    <source>
        <dbReference type="Pfam" id="PF01433"/>
    </source>
</evidence>
<dbReference type="SUPFAM" id="SSF55486">
    <property type="entry name" value="Metalloproteases ('zincins'), catalytic domain"/>
    <property type="match status" value="1"/>
</dbReference>
<evidence type="ECO:0000256" key="6">
    <source>
        <dbReference type="ARBA" id="ARBA00022438"/>
    </source>
</evidence>
<evidence type="ECO:0000256" key="9">
    <source>
        <dbReference type="ARBA" id="ARBA00022801"/>
    </source>
</evidence>
<accession>A0ABQ6HL78</accession>
<evidence type="ECO:0000256" key="2">
    <source>
        <dbReference type="ARBA" id="ARBA00001947"/>
    </source>
</evidence>
<evidence type="ECO:0000256" key="13">
    <source>
        <dbReference type="ARBA" id="ARBA00031533"/>
    </source>
</evidence>
<dbReference type="RefSeq" id="WP_241443797.1">
    <property type="nucleotide sequence ID" value="NZ_BSUJ01000001.1"/>
</dbReference>
<reference evidence="17" key="1">
    <citation type="journal article" date="2019" name="Int. J. Syst. Evol. Microbiol.">
        <title>The Global Catalogue of Microorganisms (GCM) 10K type strain sequencing project: providing services to taxonomists for standard genome sequencing and annotation.</title>
        <authorList>
            <consortium name="The Broad Institute Genomics Platform"/>
            <consortium name="The Broad Institute Genome Sequencing Center for Infectious Disease"/>
            <person name="Wu L."/>
            <person name="Ma J."/>
        </authorList>
    </citation>
    <scope>NUCLEOTIDE SEQUENCE [LARGE SCALE GENOMIC DNA]</scope>
    <source>
        <strain evidence="17">NBRC 105830</strain>
    </source>
</reference>
<keyword evidence="8" id="KW-0479">Metal-binding</keyword>
<dbReference type="EMBL" id="BSUJ01000001">
    <property type="protein sequence ID" value="GMA18259.1"/>
    <property type="molecule type" value="Genomic_DNA"/>
</dbReference>
<name>A0ABQ6HL78_9MICO</name>
<evidence type="ECO:0000313" key="16">
    <source>
        <dbReference type="EMBL" id="GMA18259.1"/>
    </source>
</evidence>
<dbReference type="CDD" id="cd09602">
    <property type="entry name" value="M1_APN"/>
    <property type="match status" value="1"/>
</dbReference>
<comment type="cofactor">
    <cofactor evidence="2">
        <name>Zn(2+)</name>
        <dbReference type="ChEBI" id="CHEBI:29105"/>
    </cofactor>
</comment>
<evidence type="ECO:0000313" key="17">
    <source>
        <dbReference type="Proteomes" id="UP001157109"/>
    </source>
</evidence>
<feature type="domain" description="ERAP1-like C-terminal" evidence="15">
    <location>
        <begin position="526"/>
        <end position="830"/>
    </location>
</feature>
<sequence length="846" mass="91677">MTSLTRTEARDRAAVVSDLAYAIDLDLTQGAEVFGSVTRLTFAASPAGATTFLDLKAREVHEVTLNGVPLDLATWSDGRLPLPGLAEHNELVVRATMPFRHDGSGLHRSTDPADGEDYVYGHSFMDAAPSIYACFDQPDLKAPHTVTVRVPEHWVVIGNGAATVDDTDTDTNANDTHPGSRLWRLATTQPIATYFFSVCAGPYVSVTEEHDGIPLGLFARASLRPQLERNAPQMLEVTRRCFDYYHRLFGIRYPFGRYDQVFVPDFNAGAMENPGCVVIRDEYLYRGAVAPAELLTRDNTIAHEMAHMWFGDLVTLDWWDDLWLNESFAEFLASRAVVGTGLYPDAWAHQSIVRKAWGYAAERSPSTHPVASNGSADALSALQNFDGISYAKGCAVLRQLIAYIGDDVFDAGVRDYLQAHAFANATLTDFVGALEARHGASLDAWRDSWLTTAGVDSIACETDATGSILTGARLTRTAPPEHPADRSHVLDVAGFTDGAERWREPLVLDAASVPMPSLTGRPRAALVLPNASDLTWATVRLDDASLADLPRQLSALEDLDARCVVWNALFDGLALATVDPRLFLACVEAAWPLETHDSVRMAVATRTVDRVIALNLPADERPGALARVAAMAANVLAVAPPASGAALAAARLLARTSADESLLRRWLDGVDLPSGLEGDADFRWGVLRTMARAGLVDAARIDEVRESDRTVTGTLAWLAARGALPDSDAKAWAWEQLTGQHGLTNHEMNNLALGFWSSGSEELLRGYRDRYLVDVPAMKAWVGDDALARVARFAFPLPVVEQATDDAVTAALDSGDLTAAVSRAMVDQRAILREVLASRAAFPARA</sequence>
<feature type="domain" description="Peptidase M1 membrane alanine aminopeptidase" evidence="14">
    <location>
        <begin position="235"/>
        <end position="449"/>
    </location>
</feature>
<dbReference type="InterPro" id="IPR050344">
    <property type="entry name" value="Peptidase_M1_aminopeptidases"/>
</dbReference>
<keyword evidence="7" id="KW-0645">Protease</keyword>
<evidence type="ECO:0000256" key="4">
    <source>
        <dbReference type="ARBA" id="ARBA00012564"/>
    </source>
</evidence>
<evidence type="ECO:0000256" key="3">
    <source>
        <dbReference type="ARBA" id="ARBA00010136"/>
    </source>
</evidence>
<comment type="caution">
    <text evidence="16">The sequence shown here is derived from an EMBL/GenBank/DDBJ whole genome shotgun (WGS) entry which is preliminary data.</text>
</comment>
<comment type="similarity">
    <text evidence="3">Belongs to the peptidase M1 family.</text>
</comment>
<dbReference type="InterPro" id="IPR001930">
    <property type="entry name" value="Peptidase_M1"/>
</dbReference>
<dbReference type="SUPFAM" id="SSF63737">
    <property type="entry name" value="Leukotriene A4 hydrolase N-terminal domain"/>
    <property type="match status" value="1"/>
</dbReference>